<dbReference type="EMBL" id="JAZHXJ010000145">
    <property type="protein sequence ID" value="KAL1872013.1"/>
    <property type="molecule type" value="Genomic_DNA"/>
</dbReference>
<feature type="compositionally biased region" description="Polar residues" evidence="1">
    <location>
        <begin position="177"/>
        <end position="187"/>
    </location>
</feature>
<dbReference type="Proteomes" id="UP001586593">
    <property type="component" value="Unassembled WGS sequence"/>
</dbReference>
<organism evidence="3 4">
    <name type="scientific">Phialemonium thermophilum</name>
    <dbReference type="NCBI Taxonomy" id="223376"/>
    <lineage>
        <taxon>Eukaryota</taxon>
        <taxon>Fungi</taxon>
        <taxon>Dikarya</taxon>
        <taxon>Ascomycota</taxon>
        <taxon>Pezizomycotina</taxon>
        <taxon>Sordariomycetes</taxon>
        <taxon>Sordariomycetidae</taxon>
        <taxon>Cephalothecales</taxon>
        <taxon>Cephalothecaceae</taxon>
        <taxon>Phialemonium</taxon>
    </lineage>
</organism>
<comment type="caution">
    <text evidence="3">The sequence shown here is derived from an EMBL/GenBank/DDBJ whole genome shotgun (WGS) entry which is preliminary data.</text>
</comment>
<reference evidence="3 4" key="1">
    <citation type="journal article" date="2024" name="Commun. Biol.">
        <title>Comparative genomic analysis of thermophilic fungi reveals convergent evolutionary adaptations and gene losses.</title>
        <authorList>
            <person name="Steindorff A.S."/>
            <person name="Aguilar-Pontes M.V."/>
            <person name="Robinson A.J."/>
            <person name="Andreopoulos B."/>
            <person name="LaButti K."/>
            <person name="Kuo A."/>
            <person name="Mondo S."/>
            <person name="Riley R."/>
            <person name="Otillar R."/>
            <person name="Haridas S."/>
            <person name="Lipzen A."/>
            <person name="Grimwood J."/>
            <person name="Schmutz J."/>
            <person name="Clum A."/>
            <person name="Reid I.D."/>
            <person name="Moisan M.C."/>
            <person name="Butler G."/>
            <person name="Nguyen T.T.M."/>
            <person name="Dewar K."/>
            <person name="Conant G."/>
            <person name="Drula E."/>
            <person name="Henrissat B."/>
            <person name="Hansel C."/>
            <person name="Singer S."/>
            <person name="Hutchinson M.I."/>
            <person name="de Vries R.P."/>
            <person name="Natvig D.O."/>
            <person name="Powell A.J."/>
            <person name="Tsang A."/>
            <person name="Grigoriev I.V."/>
        </authorList>
    </citation>
    <scope>NUCLEOTIDE SEQUENCE [LARGE SCALE GENOMIC DNA]</scope>
    <source>
        <strain evidence="3 4">ATCC 24622</strain>
    </source>
</reference>
<feature type="chain" id="PRO_5045084271" evidence="2">
    <location>
        <begin position="25"/>
        <end position="340"/>
    </location>
</feature>
<feature type="region of interest" description="Disordered" evidence="1">
    <location>
        <begin position="177"/>
        <end position="209"/>
    </location>
</feature>
<gene>
    <name evidence="3" type="ORF">VTK73DRAFT_1757</name>
</gene>
<feature type="signal peptide" evidence="2">
    <location>
        <begin position="1"/>
        <end position="24"/>
    </location>
</feature>
<protein>
    <submittedName>
        <fullName evidence="3">Uncharacterized protein</fullName>
    </submittedName>
</protein>
<evidence type="ECO:0000313" key="3">
    <source>
        <dbReference type="EMBL" id="KAL1872013.1"/>
    </source>
</evidence>
<name>A0ABR3X7V8_9PEZI</name>
<evidence type="ECO:0000313" key="4">
    <source>
        <dbReference type="Proteomes" id="UP001586593"/>
    </source>
</evidence>
<feature type="compositionally biased region" description="Gly residues" evidence="1">
    <location>
        <begin position="189"/>
        <end position="207"/>
    </location>
</feature>
<keyword evidence="4" id="KW-1185">Reference proteome</keyword>
<accession>A0ABR3X7V8</accession>
<evidence type="ECO:0000256" key="1">
    <source>
        <dbReference type="SAM" id="MobiDB-lite"/>
    </source>
</evidence>
<proteinExistence type="predicted"/>
<evidence type="ECO:0000256" key="2">
    <source>
        <dbReference type="SAM" id="SignalP"/>
    </source>
</evidence>
<sequence>MMRFLYKVSAALLGLASITPSVIAQGGNGDGNGNGQRGDGYVGYRLEHQGDPESAIYETANTDPGVDILVPEPDVYLNASVYVGEIDIEVDNITAKVNLDAQVLKLLHFSAGVDASIDRVKLTIQNVSAKVELEARLENVVEMVNDVLHSIDLNPIIATLGQDVNKIVNTTVGTLTQPVDSNGNPINDGSGGSGGAGAGAGAGGGTGASKRDGGAALDYNLSHNILYSINDYTGRTHTNRVLAQNGSIYDVFLDNDGRETGRKLVGYYSRDMTFSGHNKTISVDGRPKEYELQYVYTPYPGIEVVSWVFISSDTGKVTRTQVIAEAQGGGTSTISDDDED</sequence>
<keyword evidence="2" id="KW-0732">Signal</keyword>